<feature type="chain" id="PRO_5017442630" description="C-type lectin domain-containing protein" evidence="1">
    <location>
        <begin position="19"/>
        <end position="92"/>
    </location>
</feature>
<proteinExistence type="predicted"/>
<dbReference type="AlphaFoldDB" id="A0A3B4A9U7"/>
<protein>
    <recommendedName>
        <fullName evidence="2">C-type lectin domain-containing protein</fullName>
    </recommendedName>
</protein>
<keyword evidence="4" id="KW-1185">Reference proteome</keyword>
<dbReference type="Gene3D" id="3.10.100.10">
    <property type="entry name" value="Mannose-Binding Protein A, subunit A"/>
    <property type="match status" value="1"/>
</dbReference>
<sequence>MDLWVFGVLLVPVVLVWSCPESESGSCLWFEDVPLSFRDAEARCQTLGGHLAFITDPRTQEQVLKVLGPEQEAWIGLKNSTHSGTTPGLHRD</sequence>
<organism evidence="3 4">
    <name type="scientific">Periophthalmus magnuspinnatus</name>
    <dbReference type="NCBI Taxonomy" id="409849"/>
    <lineage>
        <taxon>Eukaryota</taxon>
        <taxon>Metazoa</taxon>
        <taxon>Chordata</taxon>
        <taxon>Craniata</taxon>
        <taxon>Vertebrata</taxon>
        <taxon>Euteleostomi</taxon>
        <taxon>Actinopterygii</taxon>
        <taxon>Neopterygii</taxon>
        <taxon>Teleostei</taxon>
        <taxon>Neoteleostei</taxon>
        <taxon>Acanthomorphata</taxon>
        <taxon>Gobiaria</taxon>
        <taxon>Gobiiformes</taxon>
        <taxon>Gobioidei</taxon>
        <taxon>Gobiidae</taxon>
        <taxon>Oxudercinae</taxon>
        <taxon>Periophthalmus</taxon>
    </lineage>
</organism>
<dbReference type="InterPro" id="IPR016186">
    <property type="entry name" value="C-type_lectin-like/link_sf"/>
</dbReference>
<dbReference type="CDD" id="cd00037">
    <property type="entry name" value="CLECT"/>
    <property type="match status" value="1"/>
</dbReference>
<evidence type="ECO:0000256" key="1">
    <source>
        <dbReference type="SAM" id="SignalP"/>
    </source>
</evidence>
<dbReference type="Pfam" id="PF00059">
    <property type="entry name" value="Lectin_C"/>
    <property type="match status" value="1"/>
</dbReference>
<evidence type="ECO:0000259" key="2">
    <source>
        <dbReference type="Pfam" id="PF00059"/>
    </source>
</evidence>
<dbReference type="Proteomes" id="UP000261520">
    <property type="component" value="Unplaced"/>
</dbReference>
<evidence type="ECO:0000313" key="3">
    <source>
        <dbReference type="Ensembl" id="ENSPMGP00000013399.1"/>
    </source>
</evidence>
<evidence type="ECO:0000313" key="4">
    <source>
        <dbReference type="Proteomes" id="UP000261520"/>
    </source>
</evidence>
<keyword evidence="1" id="KW-0732">Signal</keyword>
<accession>A0A3B4A9U7</accession>
<reference evidence="3" key="1">
    <citation type="submission" date="2025-08" db="UniProtKB">
        <authorList>
            <consortium name="Ensembl"/>
        </authorList>
    </citation>
    <scope>IDENTIFICATION</scope>
</reference>
<dbReference type="InterPro" id="IPR016187">
    <property type="entry name" value="CTDL_fold"/>
</dbReference>
<feature type="signal peptide" evidence="1">
    <location>
        <begin position="1"/>
        <end position="18"/>
    </location>
</feature>
<dbReference type="Ensembl" id="ENSPMGT00000014296.1">
    <property type="protein sequence ID" value="ENSPMGP00000013399.1"/>
    <property type="gene ID" value="ENSPMGG00000011032.1"/>
</dbReference>
<dbReference type="InterPro" id="IPR001304">
    <property type="entry name" value="C-type_lectin-like"/>
</dbReference>
<feature type="domain" description="C-type lectin" evidence="2">
    <location>
        <begin position="35"/>
        <end position="84"/>
    </location>
</feature>
<reference evidence="3" key="2">
    <citation type="submission" date="2025-09" db="UniProtKB">
        <authorList>
            <consortium name="Ensembl"/>
        </authorList>
    </citation>
    <scope>IDENTIFICATION</scope>
</reference>
<dbReference type="SUPFAM" id="SSF56436">
    <property type="entry name" value="C-type lectin-like"/>
    <property type="match status" value="1"/>
</dbReference>
<name>A0A3B4A9U7_9GOBI</name>